<name>A0A2N7PPL9_9BACT</name>
<comment type="caution">
    <text evidence="2">The sequence shown here is derived from an EMBL/GenBank/DDBJ whole genome shotgun (WGS) entry which is preliminary data.</text>
</comment>
<dbReference type="InterPro" id="IPR004622">
    <property type="entry name" value="DNA_pol_HolB"/>
</dbReference>
<proteinExistence type="predicted"/>
<feature type="domain" description="AAA+ ATPase" evidence="1">
    <location>
        <begin position="28"/>
        <end position="169"/>
    </location>
</feature>
<dbReference type="InterPro" id="IPR003593">
    <property type="entry name" value="AAA+_ATPase"/>
</dbReference>
<dbReference type="PANTHER" id="PTHR11669:SF8">
    <property type="entry name" value="DNA POLYMERASE III SUBUNIT DELTA"/>
    <property type="match status" value="1"/>
</dbReference>
<protein>
    <submittedName>
        <fullName evidence="2">DNA polymerase III subunit delta</fullName>
    </submittedName>
</protein>
<dbReference type="NCBIfam" id="TIGR00678">
    <property type="entry name" value="holB"/>
    <property type="match status" value="1"/>
</dbReference>
<dbReference type="EMBL" id="PNIK01000034">
    <property type="protein sequence ID" value="PMP67989.1"/>
    <property type="molecule type" value="Genomic_DNA"/>
</dbReference>
<dbReference type="InterPro" id="IPR027417">
    <property type="entry name" value="P-loop_NTPase"/>
</dbReference>
<reference evidence="2 3" key="1">
    <citation type="submission" date="2018-01" db="EMBL/GenBank/DDBJ databases">
        <title>Metagenomic assembled genomes from two thermal pools in the Uzon Caldera, Kamchatka, Russia.</title>
        <authorList>
            <person name="Wilkins L."/>
            <person name="Ettinger C."/>
        </authorList>
    </citation>
    <scope>NUCLEOTIDE SEQUENCE [LARGE SCALE GENOMIC DNA]</scope>
    <source>
        <strain evidence="2">ZAV-08</strain>
    </source>
</reference>
<dbReference type="Gene3D" id="3.40.50.300">
    <property type="entry name" value="P-loop containing nucleotide triphosphate hydrolases"/>
    <property type="match status" value="1"/>
</dbReference>
<gene>
    <name evidence="2" type="primary">holB</name>
    <name evidence="2" type="ORF">C0190_02290</name>
</gene>
<evidence type="ECO:0000313" key="3">
    <source>
        <dbReference type="Proteomes" id="UP000235460"/>
    </source>
</evidence>
<dbReference type="SMART" id="SM00382">
    <property type="entry name" value="AAA"/>
    <property type="match status" value="1"/>
</dbReference>
<dbReference type="FunFam" id="3.40.50.300:FF:001255">
    <property type="entry name" value="DNA polymerase III subunit delta"/>
    <property type="match status" value="1"/>
</dbReference>
<evidence type="ECO:0000259" key="1">
    <source>
        <dbReference type="SMART" id="SM00382"/>
    </source>
</evidence>
<dbReference type="Proteomes" id="UP000235460">
    <property type="component" value="Unassembled WGS sequence"/>
</dbReference>
<dbReference type="GO" id="GO:0006261">
    <property type="term" value="P:DNA-templated DNA replication"/>
    <property type="evidence" value="ECO:0007669"/>
    <property type="project" value="TreeGrafter"/>
</dbReference>
<dbReference type="InterPro" id="IPR050238">
    <property type="entry name" value="DNA_Rep/Repair_Clamp_Loader"/>
</dbReference>
<dbReference type="Pfam" id="PF13177">
    <property type="entry name" value="DNA_pol3_delta2"/>
    <property type="match status" value="1"/>
</dbReference>
<sequence>MKIKNLREILKQESAVNLLKLSFQKKRLSHAYLFTGPRGVGKETTAWAFLFHLFCERDKEYPCGECKACRKIEKEIHPDVRILYPEKREITIGQIRDTIHFLRYRPLEAEYKIIFIKEADKINLEAGNALLKSLEEPPPYVIFILISENFSKLLPTIVSRSQIVRFRSLPKEVIKEFLKKRFLFEDNIAETLADISFGSIGKAVTIAEKGILEELNSFVKAGFSGSPLKKFKVAERLSSFLPEVLDEFFYLLNIWVLRSYLKQKANYPYPKAFPEELFKGDPYSAIKTIYEVKNALDSYANPELSLYFLFNRLFSTT</sequence>
<organism evidence="2 3">
    <name type="scientific">Thermodesulfobacterium geofontis</name>
    <dbReference type="NCBI Taxonomy" id="1295609"/>
    <lineage>
        <taxon>Bacteria</taxon>
        <taxon>Pseudomonadati</taxon>
        <taxon>Thermodesulfobacteriota</taxon>
        <taxon>Thermodesulfobacteria</taxon>
        <taxon>Thermodesulfobacteriales</taxon>
        <taxon>Thermodesulfobacteriaceae</taxon>
        <taxon>Thermodesulfobacterium</taxon>
    </lineage>
</organism>
<dbReference type="GO" id="GO:0003887">
    <property type="term" value="F:DNA-directed DNA polymerase activity"/>
    <property type="evidence" value="ECO:0007669"/>
    <property type="project" value="InterPro"/>
</dbReference>
<dbReference type="PANTHER" id="PTHR11669">
    <property type="entry name" value="REPLICATION FACTOR C / DNA POLYMERASE III GAMMA-TAU SUBUNIT"/>
    <property type="match status" value="1"/>
</dbReference>
<evidence type="ECO:0000313" key="2">
    <source>
        <dbReference type="EMBL" id="PMP67989.1"/>
    </source>
</evidence>
<dbReference type="GO" id="GO:0008408">
    <property type="term" value="F:3'-5' exonuclease activity"/>
    <property type="evidence" value="ECO:0007669"/>
    <property type="project" value="InterPro"/>
</dbReference>
<accession>A0A2N7PPL9</accession>
<dbReference type="SUPFAM" id="SSF52540">
    <property type="entry name" value="P-loop containing nucleoside triphosphate hydrolases"/>
    <property type="match status" value="1"/>
</dbReference>
<dbReference type="AlphaFoldDB" id="A0A2N7PPL9"/>